<dbReference type="Pfam" id="PF00627">
    <property type="entry name" value="UBA"/>
    <property type="match status" value="1"/>
</dbReference>
<dbReference type="GO" id="GO:0072665">
    <property type="term" value="P:protein localization to vacuole"/>
    <property type="evidence" value="ECO:0007669"/>
    <property type="project" value="EnsemblFungi"/>
</dbReference>
<dbReference type="Gene3D" id="1.10.8.10">
    <property type="entry name" value="DNA helicase RuvA subunit, C-terminal domain"/>
    <property type="match status" value="1"/>
</dbReference>
<dbReference type="InterPro" id="IPR009060">
    <property type="entry name" value="UBA-like_sf"/>
</dbReference>
<feature type="region of interest" description="Disordered" evidence="1">
    <location>
        <begin position="214"/>
        <end position="269"/>
    </location>
</feature>
<evidence type="ECO:0000256" key="1">
    <source>
        <dbReference type="SAM" id="MobiDB-lite"/>
    </source>
</evidence>
<dbReference type="InterPro" id="IPR000626">
    <property type="entry name" value="Ubiquitin-like_dom"/>
</dbReference>
<dbReference type="GO" id="GO:0006511">
    <property type="term" value="P:ubiquitin-dependent protein catabolic process"/>
    <property type="evidence" value="ECO:0007669"/>
    <property type="project" value="TreeGrafter"/>
</dbReference>
<sequence>MSAELLSLSIKAPHDTKIPVAIDAAKTVLDLKALIAARDPAYPADRQRLIYSGRVLKDDDSLASYKIKSGHTIHMVRAAAQHEPAAAAAAVPSSANIQSGQGSANPFAALTGARYAGYNLPMPSREAFGPDGGLSFGGGSENLEEMATQPGFRESMNAMLSDPAFVDHLIHSAGLPPHMRNLLQNENFRNMLFDPNVLRQMSQFESAMGGPDQMRAAFPAPGVVNQPPDPDSTATATTTTTTSPTATATAPAPPNEQSQNLPRLPNLGGLDPAFMRQILAMSTPGTEVPAGAPNLGPQNFSLPNLQSLLEGGTFGGPVDNRPPEERYESQLRQLNDMGFCEFDRNVAALRRSGGSVQGAIEFLLSDAQ</sequence>
<dbReference type="InterPro" id="IPR029071">
    <property type="entry name" value="Ubiquitin-like_domsf"/>
</dbReference>
<dbReference type="EMBL" id="LXFE01003415">
    <property type="protein sequence ID" value="OLL22372.1"/>
    <property type="molecule type" value="Genomic_DNA"/>
</dbReference>
<dbReference type="Proteomes" id="UP000186594">
    <property type="component" value="Unassembled WGS sequence"/>
</dbReference>
<dbReference type="PROSITE" id="PS50030">
    <property type="entry name" value="UBA"/>
    <property type="match status" value="1"/>
</dbReference>
<dbReference type="GO" id="GO:0036435">
    <property type="term" value="F:K48-linked polyubiquitin modification-dependent protein binding"/>
    <property type="evidence" value="ECO:0007669"/>
    <property type="project" value="EnsemblFungi"/>
</dbReference>
<name>A0A1U7LIJ3_NEOID</name>
<dbReference type="InterPro" id="IPR015940">
    <property type="entry name" value="UBA"/>
</dbReference>
<evidence type="ECO:0000259" key="2">
    <source>
        <dbReference type="PROSITE" id="PS50030"/>
    </source>
</evidence>
<dbReference type="PANTHER" id="PTHR10677:SF3">
    <property type="entry name" value="FI07626P-RELATED"/>
    <property type="match status" value="1"/>
</dbReference>
<dbReference type="Gene3D" id="3.10.20.90">
    <property type="entry name" value="Phosphatidylinositol 3-kinase Catalytic Subunit, Chain A, domain 1"/>
    <property type="match status" value="1"/>
</dbReference>
<evidence type="ECO:0000313" key="5">
    <source>
        <dbReference type="Proteomes" id="UP000186594"/>
    </source>
</evidence>
<evidence type="ECO:0000313" key="4">
    <source>
        <dbReference type="EMBL" id="OLL22372.1"/>
    </source>
</evidence>
<dbReference type="FunFam" id="1.10.8.10:FF:000024">
    <property type="entry name" value="Ubiquitin domain-containing protein DSK2"/>
    <property type="match status" value="1"/>
</dbReference>
<dbReference type="CDD" id="cd16106">
    <property type="entry name" value="Ubl_Dsk2p_like"/>
    <property type="match status" value="1"/>
</dbReference>
<dbReference type="PROSITE" id="PS50053">
    <property type="entry name" value="UBIQUITIN_2"/>
    <property type="match status" value="1"/>
</dbReference>
<dbReference type="SMART" id="SM00165">
    <property type="entry name" value="UBA"/>
    <property type="match status" value="1"/>
</dbReference>
<dbReference type="GO" id="GO:0036503">
    <property type="term" value="P:ERAD pathway"/>
    <property type="evidence" value="ECO:0007669"/>
    <property type="project" value="EnsemblFungi"/>
</dbReference>
<evidence type="ECO:0000259" key="3">
    <source>
        <dbReference type="PROSITE" id="PS50053"/>
    </source>
</evidence>
<proteinExistence type="predicted"/>
<comment type="caution">
    <text evidence="4">The sequence shown here is derived from an EMBL/GenBank/DDBJ whole genome shotgun (WGS) entry which is preliminary data.</text>
</comment>
<dbReference type="Pfam" id="PF00240">
    <property type="entry name" value="ubiquitin"/>
    <property type="match status" value="1"/>
</dbReference>
<dbReference type="OrthoDB" id="267397at2759"/>
<dbReference type="OMA" id="PGMDMFG"/>
<dbReference type="SMART" id="SM00213">
    <property type="entry name" value="UBQ"/>
    <property type="match status" value="1"/>
</dbReference>
<dbReference type="STRING" id="1198029.A0A1U7LIJ3"/>
<dbReference type="GO" id="GO:0030474">
    <property type="term" value="P:spindle pole body duplication"/>
    <property type="evidence" value="ECO:0007669"/>
    <property type="project" value="EnsemblFungi"/>
</dbReference>
<feature type="domain" description="Ubiquitin-like" evidence="3">
    <location>
        <begin position="6"/>
        <end position="76"/>
    </location>
</feature>
<dbReference type="GO" id="GO:0030674">
    <property type="term" value="F:protein-macromolecule adaptor activity"/>
    <property type="evidence" value="ECO:0007669"/>
    <property type="project" value="EnsemblFungi"/>
</dbReference>
<dbReference type="SUPFAM" id="SSF46934">
    <property type="entry name" value="UBA-like"/>
    <property type="match status" value="1"/>
</dbReference>
<dbReference type="SUPFAM" id="SSF54236">
    <property type="entry name" value="Ubiquitin-like"/>
    <property type="match status" value="1"/>
</dbReference>
<accession>A0A1U7LIJ3</accession>
<reference evidence="4 5" key="1">
    <citation type="submission" date="2016-04" db="EMBL/GenBank/DDBJ databases">
        <title>Evolutionary innovation and constraint leading to complex multicellularity in the Ascomycota.</title>
        <authorList>
            <person name="Cisse O."/>
            <person name="Nguyen A."/>
            <person name="Hewitt D.A."/>
            <person name="Jedd G."/>
            <person name="Stajich J.E."/>
        </authorList>
    </citation>
    <scope>NUCLEOTIDE SEQUENCE [LARGE SCALE GENOMIC DNA]</scope>
    <source>
        <strain evidence="4 5">DAH-3</strain>
    </source>
</reference>
<dbReference type="AlphaFoldDB" id="A0A1U7LIJ3"/>
<keyword evidence="5" id="KW-1185">Reference proteome</keyword>
<feature type="compositionally biased region" description="Low complexity" evidence="1">
    <location>
        <begin position="231"/>
        <end position="250"/>
    </location>
</feature>
<dbReference type="GO" id="GO:0005829">
    <property type="term" value="C:cytosol"/>
    <property type="evidence" value="ECO:0007669"/>
    <property type="project" value="TreeGrafter"/>
</dbReference>
<dbReference type="PANTHER" id="PTHR10677">
    <property type="entry name" value="UBIQUILIN"/>
    <property type="match status" value="1"/>
</dbReference>
<dbReference type="CDD" id="cd14324">
    <property type="entry name" value="UBA_Dsk2p_like"/>
    <property type="match status" value="1"/>
</dbReference>
<feature type="domain" description="UBA" evidence="2">
    <location>
        <begin position="322"/>
        <end position="366"/>
    </location>
</feature>
<organism evidence="4 5">
    <name type="scientific">Neolecta irregularis (strain DAH-3)</name>
    <dbReference type="NCBI Taxonomy" id="1198029"/>
    <lineage>
        <taxon>Eukaryota</taxon>
        <taxon>Fungi</taxon>
        <taxon>Dikarya</taxon>
        <taxon>Ascomycota</taxon>
        <taxon>Taphrinomycotina</taxon>
        <taxon>Neolectales</taxon>
        <taxon>Neolectaceae</taxon>
        <taxon>Neolecta</taxon>
    </lineage>
</organism>
<dbReference type="InterPro" id="IPR015496">
    <property type="entry name" value="Ubiquilin"/>
</dbReference>
<protein>
    <submittedName>
        <fullName evidence="4">Deubiquitination-protection protein dph1</fullName>
    </submittedName>
</protein>
<gene>
    <name evidence="4" type="ORF">NEOLI_002418</name>
</gene>